<evidence type="ECO:0000313" key="2">
    <source>
        <dbReference type="EMBL" id="RKO88085.1"/>
    </source>
</evidence>
<gene>
    <name evidence="2" type="ORF">BDK51DRAFT_51542</name>
</gene>
<dbReference type="EMBL" id="KZ996951">
    <property type="protein sequence ID" value="RKO88085.1"/>
    <property type="molecule type" value="Genomic_DNA"/>
</dbReference>
<feature type="region of interest" description="Disordered" evidence="1">
    <location>
        <begin position="130"/>
        <end position="171"/>
    </location>
</feature>
<reference evidence="3" key="1">
    <citation type="journal article" date="2018" name="Nat. Microbiol.">
        <title>Leveraging single-cell genomics to expand the fungal tree of life.</title>
        <authorList>
            <person name="Ahrendt S.R."/>
            <person name="Quandt C.A."/>
            <person name="Ciobanu D."/>
            <person name="Clum A."/>
            <person name="Salamov A."/>
            <person name="Andreopoulos B."/>
            <person name="Cheng J.F."/>
            <person name="Woyke T."/>
            <person name="Pelin A."/>
            <person name="Henrissat B."/>
            <person name="Reynolds N.K."/>
            <person name="Benny G.L."/>
            <person name="Smith M.E."/>
            <person name="James T.Y."/>
            <person name="Grigoriev I.V."/>
        </authorList>
    </citation>
    <scope>NUCLEOTIDE SEQUENCE [LARGE SCALE GENOMIC DNA]</scope>
</reference>
<feature type="compositionally biased region" description="Polar residues" evidence="1">
    <location>
        <begin position="150"/>
        <end position="163"/>
    </location>
</feature>
<evidence type="ECO:0000256" key="1">
    <source>
        <dbReference type="SAM" id="MobiDB-lite"/>
    </source>
</evidence>
<evidence type="ECO:0000313" key="3">
    <source>
        <dbReference type="Proteomes" id="UP000269721"/>
    </source>
</evidence>
<accession>A0A4P9W9A5</accession>
<dbReference type="AlphaFoldDB" id="A0A4P9W9A5"/>
<organism evidence="2 3">
    <name type="scientific">Blyttiomyces helicus</name>
    <dbReference type="NCBI Taxonomy" id="388810"/>
    <lineage>
        <taxon>Eukaryota</taxon>
        <taxon>Fungi</taxon>
        <taxon>Fungi incertae sedis</taxon>
        <taxon>Chytridiomycota</taxon>
        <taxon>Chytridiomycota incertae sedis</taxon>
        <taxon>Chytridiomycetes</taxon>
        <taxon>Chytridiomycetes incertae sedis</taxon>
        <taxon>Blyttiomyces</taxon>
    </lineage>
</organism>
<dbReference type="Proteomes" id="UP000269721">
    <property type="component" value="Unassembled WGS sequence"/>
</dbReference>
<sequence length="200" mass="21843">MKGAPKGPNPNPKKPPTYADQDQSHGDPVPSAEETGAHFDSTTKNAELSRRPHWPRSYLACQHLLAAKAECSAGERTRGKRKEKVKRARGCAFGSRRINRRSLTGKGWCEVNRWETHRESARPVREGRWGCIGRTGRGSSSGPMPRCASRATTRGQILSQRQSSVEDEESAITVERTAETATGSRASAQVCIVSSESASQ</sequence>
<name>A0A4P9W9A5_9FUNG</name>
<proteinExistence type="predicted"/>
<protein>
    <submittedName>
        <fullName evidence="2">Uncharacterized protein</fullName>
    </submittedName>
</protein>
<keyword evidence="3" id="KW-1185">Reference proteome</keyword>
<feature type="region of interest" description="Disordered" evidence="1">
    <location>
        <begin position="1"/>
        <end position="52"/>
    </location>
</feature>